<proteinExistence type="inferred from homology"/>
<dbReference type="GO" id="GO:0005769">
    <property type="term" value="C:early endosome"/>
    <property type="evidence" value="ECO:0007669"/>
    <property type="project" value="UniProtKB-SubCell"/>
</dbReference>
<evidence type="ECO:0000256" key="1">
    <source>
        <dbReference type="ARBA" id="ARBA00004141"/>
    </source>
</evidence>
<comment type="subcellular location">
    <subcellularLocation>
        <location evidence="5">Cytoplasmic vesicle</location>
        <location evidence="5">Autophagosome</location>
    </subcellularLocation>
    <subcellularLocation>
        <location evidence="3">Cytoplasmic vesicle</location>
        <location evidence="3">Secretory vesicle</location>
        <location evidence="3">Synaptic vesicle</location>
    </subcellularLocation>
    <subcellularLocation>
        <location evidence="4">Early endosome</location>
    </subcellularLocation>
    <subcellularLocation>
        <location evidence="6">Golgi apparatus</location>
        <location evidence="6">trans-Golgi network</location>
    </subcellularLocation>
    <subcellularLocation>
        <location evidence="7">Late endosome</location>
    </subcellularLocation>
    <subcellularLocation>
        <location evidence="1">Membrane</location>
        <topology evidence="1">Multi-pass membrane protein</topology>
    </subcellularLocation>
    <subcellularLocation>
        <location evidence="2">Recycling endosome</location>
    </subcellularLocation>
</comment>
<keyword evidence="12" id="KW-0770">Synapse</keyword>
<evidence type="ECO:0000256" key="14">
    <source>
        <dbReference type="ARBA" id="ARBA00023136"/>
    </source>
</evidence>
<evidence type="ECO:0000256" key="12">
    <source>
        <dbReference type="ARBA" id="ARBA00023018"/>
    </source>
</evidence>
<dbReference type="OrthoDB" id="342763at2759"/>
<keyword evidence="14 18" id="KW-0472">Membrane</keyword>
<comment type="similarity">
    <text evidence="8">Belongs to the TMEM134/TMEM230 family.</text>
</comment>
<feature type="transmembrane region" description="Helical" evidence="18">
    <location>
        <begin position="76"/>
        <end position="97"/>
    </location>
</feature>
<dbReference type="EMBL" id="LRBP01000029">
    <property type="protein sequence ID" value="OII71415.1"/>
    <property type="molecule type" value="Genomic_DNA"/>
</dbReference>
<gene>
    <name evidence="19" type="ORF">cubi_00793</name>
</gene>
<dbReference type="AlphaFoldDB" id="A0A1J4MBP8"/>
<name>A0A1J4MBP8_9CRYT</name>
<evidence type="ECO:0000256" key="7">
    <source>
        <dbReference type="ARBA" id="ARBA00004603"/>
    </source>
</evidence>
<evidence type="ECO:0000256" key="5">
    <source>
        <dbReference type="ARBA" id="ARBA00004419"/>
    </source>
</evidence>
<evidence type="ECO:0000256" key="6">
    <source>
        <dbReference type="ARBA" id="ARBA00004601"/>
    </source>
</evidence>
<evidence type="ECO:0000256" key="8">
    <source>
        <dbReference type="ARBA" id="ARBA00007743"/>
    </source>
</evidence>
<evidence type="ECO:0000256" key="10">
    <source>
        <dbReference type="ARBA" id="ARBA00022753"/>
    </source>
</evidence>
<evidence type="ECO:0000256" key="16">
    <source>
        <dbReference type="ARBA" id="ARBA00024003"/>
    </source>
</evidence>
<comment type="caution">
    <text evidence="19">The sequence shown here is derived from an EMBL/GenBank/DDBJ whole genome shotgun (WGS) entry which is preliminary data.</text>
</comment>
<dbReference type="GO" id="GO:0005776">
    <property type="term" value="C:autophagosome"/>
    <property type="evidence" value="ECO:0007669"/>
    <property type="project" value="UniProtKB-SubCell"/>
</dbReference>
<organism evidence="19 20">
    <name type="scientific">Cryptosporidium ubiquitum</name>
    <dbReference type="NCBI Taxonomy" id="857276"/>
    <lineage>
        <taxon>Eukaryota</taxon>
        <taxon>Sar</taxon>
        <taxon>Alveolata</taxon>
        <taxon>Apicomplexa</taxon>
        <taxon>Conoidasida</taxon>
        <taxon>Coccidia</taxon>
        <taxon>Eucoccidiorida</taxon>
        <taxon>Eimeriorina</taxon>
        <taxon>Cryptosporidiidae</taxon>
        <taxon>Cryptosporidium</taxon>
    </lineage>
</organism>
<dbReference type="Pfam" id="PF05915">
    <property type="entry name" value="TMEM_230_134"/>
    <property type="match status" value="1"/>
</dbReference>
<dbReference type="RefSeq" id="XP_028873250.1">
    <property type="nucleotide sequence ID" value="XM_029017806.1"/>
</dbReference>
<feature type="transmembrane region" description="Helical" evidence="18">
    <location>
        <begin position="43"/>
        <end position="64"/>
    </location>
</feature>
<evidence type="ECO:0000256" key="11">
    <source>
        <dbReference type="ARBA" id="ARBA00022989"/>
    </source>
</evidence>
<accession>A0A1J4MBP8</accession>
<dbReference type="PANTHER" id="PTHR15664:SF6">
    <property type="entry name" value="TRANSMEMBRANE PROTEIN 230"/>
    <property type="match status" value="1"/>
</dbReference>
<keyword evidence="9 18" id="KW-0812">Transmembrane</keyword>
<evidence type="ECO:0000256" key="13">
    <source>
        <dbReference type="ARBA" id="ARBA00023034"/>
    </source>
</evidence>
<evidence type="ECO:0000256" key="17">
    <source>
        <dbReference type="ARBA" id="ARBA00024088"/>
    </source>
</evidence>
<reference evidence="19 20" key="1">
    <citation type="submission" date="2016-10" db="EMBL/GenBank/DDBJ databases">
        <title>Reductive evolution of mitochondrial metabolism and differential evolution of invasion-related proteins in Cryptosporidium.</title>
        <authorList>
            <person name="Liu S."/>
            <person name="Roellig D.M."/>
            <person name="Guo Y."/>
            <person name="Li N."/>
            <person name="Frace M.A."/>
            <person name="Tang K."/>
            <person name="Zhang L."/>
            <person name="Feng Y."/>
            <person name="Xiao L."/>
        </authorList>
    </citation>
    <scope>NUCLEOTIDE SEQUENCE [LARGE SCALE GENOMIC DNA]</scope>
    <source>
        <strain evidence="19">39726</strain>
    </source>
</reference>
<evidence type="ECO:0000256" key="18">
    <source>
        <dbReference type="SAM" id="Phobius"/>
    </source>
</evidence>
<dbReference type="GO" id="GO:0005794">
    <property type="term" value="C:Golgi apparatus"/>
    <property type="evidence" value="ECO:0007669"/>
    <property type="project" value="UniProtKB-SubCell"/>
</dbReference>
<evidence type="ECO:0000256" key="4">
    <source>
        <dbReference type="ARBA" id="ARBA00004412"/>
    </source>
</evidence>
<keyword evidence="10" id="KW-0967">Endosome</keyword>
<dbReference type="InterPro" id="IPR008590">
    <property type="entry name" value="TMEM_230/134"/>
</dbReference>
<evidence type="ECO:0000256" key="2">
    <source>
        <dbReference type="ARBA" id="ARBA00004172"/>
    </source>
</evidence>
<keyword evidence="20" id="KW-1185">Reference proteome</keyword>
<evidence type="ECO:0000256" key="3">
    <source>
        <dbReference type="ARBA" id="ARBA00004234"/>
    </source>
</evidence>
<keyword evidence="13" id="KW-0333">Golgi apparatus</keyword>
<evidence type="ECO:0000256" key="9">
    <source>
        <dbReference type="ARBA" id="ARBA00022692"/>
    </source>
</evidence>
<dbReference type="PANTHER" id="PTHR15664">
    <property type="entry name" value="C20ORF30 PROTEIN"/>
    <property type="match status" value="1"/>
</dbReference>
<protein>
    <recommendedName>
        <fullName evidence="17">Transmembrane protein 230</fullName>
    </recommendedName>
</protein>
<dbReference type="GeneID" id="39977585"/>
<dbReference type="GO" id="GO:0055037">
    <property type="term" value="C:recycling endosome"/>
    <property type="evidence" value="ECO:0007669"/>
    <property type="project" value="UniProtKB-SubCell"/>
</dbReference>
<evidence type="ECO:0000256" key="15">
    <source>
        <dbReference type="ARBA" id="ARBA00023329"/>
    </source>
</evidence>
<dbReference type="GO" id="GO:0016020">
    <property type="term" value="C:membrane"/>
    <property type="evidence" value="ECO:0007669"/>
    <property type="project" value="UniProtKB-SubCell"/>
</dbReference>
<evidence type="ECO:0000313" key="19">
    <source>
        <dbReference type="EMBL" id="OII71415.1"/>
    </source>
</evidence>
<keyword evidence="15" id="KW-0968">Cytoplasmic vesicle</keyword>
<comment type="function">
    <text evidence="16">Involved in trafficking and recycling of synaptic vesicles.</text>
</comment>
<dbReference type="Proteomes" id="UP000186176">
    <property type="component" value="Unassembled WGS sequence"/>
</dbReference>
<evidence type="ECO:0000313" key="20">
    <source>
        <dbReference type="Proteomes" id="UP000186176"/>
    </source>
</evidence>
<dbReference type="GO" id="GO:0005770">
    <property type="term" value="C:late endosome"/>
    <property type="evidence" value="ECO:0007669"/>
    <property type="project" value="UniProtKB-SubCell"/>
</dbReference>
<sequence>METAKNLEGRKGEVEKISLFMKNFRPSFPQLFKRKSGLPLKPIFLSFFLLIVGICFLYLGTTLFLSKKYYDSTPSLFLGVLCIIPGSYYSFSILQILRGISGYSFEQLDIS</sequence>
<dbReference type="InterPro" id="IPR044234">
    <property type="entry name" value="TMEM230"/>
</dbReference>
<keyword evidence="11 18" id="KW-1133">Transmembrane helix</keyword>
<dbReference type="VEuPathDB" id="CryptoDB:cubi_00793"/>